<organism evidence="4 5">
    <name type="scientific">Flammeovirga yaeyamensis</name>
    <dbReference type="NCBI Taxonomy" id="367791"/>
    <lineage>
        <taxon>Bacteria</taxon>
        <taxon>Pseudomonadati</taxon>
        <taxon>Bacteroidota</taxon>
        <taxon>Cytophagia</taxon>
        <taxon>Cytophagales</taxon>
        <taxon>Flammeovirgaceae</taxon>
        <taxon>Flammeovirga</taxon>
    </lineage>
</organism>
<evidence type="ECO:0000259" key="3">
    <source>
        <dbReference type="Pfam" id="PF18962"/>
    </source>
</evidence>
<accession>A0AAX1NC47</accession>
<dbReference type="AlphaFoldDB" id="A0AAX1NC47"/>
<feature type="domain" description="Secretion system C-terminal sorting" evidence="3">
    <location>
        <begin position="592"/>
        <end position="666"/>
    </location>
</feature>
<keyword evidence="5" id="KW-1185">Reference proteome</keyword>
<keyword evidence="2" id="KW-0732">Signal</keyword>
<protein>
    <submittedName>
        <fullName evidence="4">T9SS type A sorting domain-containing protein</fullName>
    </submittedName>
</protein>
<feature type="chain" id="PRO_5043690521" evidence="2">
    <location>
        <begin position="21"/>
        <end position="669"/>
    </location>
</feature>
<sequence>MKKILTTLLLLLSFSFVLTAQNTVYENTFDGYTTGDDIVTQGDYFLDIYQNPDQPRTLVIEEEDGNKYMSYDTPNVDPNSASSAMVKGSNAFAVKAGVTYNFTAKTRGPFKRGLRVINTVTNSAIAIDTDYNAENNPDLIVLWHEHSLSFTPDSDMNVIVGVLRHWNSKLDIDDLKVEDDLPTEGPAPATPYEMYKNDFSTYTEGEDQNEKDFGYDAYQETDLARTLTITHENNEEFLRYNNDATNASANTMIRLHEEFVFKAGVDYVVSVDTRGKFKRSLKVIDVAEGTASYSSEVYNAMNDDALAAEWYKLEVSFTPDADFTGRLGILREWNGLLDLDNIMIMSSEENTEEEETPEEPTDPETGYDVYFNDFQAYSENQDLEDTDFVISTFDGQQPDLERTLTVIKEGEDQALRLTIEATNSSANTLVSVNQEFILKGGVEYILRGKTRGKFTRSLRLVDVATGEPAFNAGEYNAMNDDALAAEWHQHEGTFTPAADVTVTISVLRNWNGNLDIDDIQLRSTVDEEAPGEEEETPGEEEETPGEEEETPGEEEETPGEEEETPGEEEETPGEEEGDITNIDDLESLGVKMYPSPTSSNVTIQVTNANVASATVLVQNIQGQVVQTIQPSFSGDQTTIRLSDNLQNGVYIIRLITADKNLSQRIILIR</sequence>
<proteinExistence type="predicted"/>
<dbReference type="EMBL" id="CP076133">
    <property type="protein sequence ID" value="QWG05154.1"/>
    <property type="molecule type" value="Genomic_DNA"/>
</dbReference>
<name>A0AAX1NC47_9BACT</name>
<dbReference type="RefSeq" id="WP_169662176.1">
    <property type="nucleotide sequence ID" value="NZ_CP076133.1"/>
</dbReference>
<dbReference type="NCBIfam" id="TIGR04183">
    <property type="entry name" value="Por_Secre_tail"/>
    <property type="match status" value="1"/>
</dbReference>
<evidence type="ECO:0000256" key="2">
    <source>
        <dbReference type="SAM" id="SignalP"/>
    </source>
</evidence>
<dbReference type="InterPro" id="IPR026444">
    <property type="entry name" value="Secre_tail"/>
</dbReference>
<dbReference type="Pfam" id="PF18962">
    <property type="entry name" value="Por_Secre_tail"/>
    <property type="match status" value="1"/>
</dbReference>
<reference evidence="4 5" key="1">
    <citation type="submission" date="2021-05" db="EMBL/GenBank/DDBJ databases">
        <title>Comparative genomic studies on the polysaccharide-degrading batcterial strains of the Flammeovirga genus.</title>
        <authorList>
            <person name="Zewei F."/>
            <person name="Zheng Z."/>
            <person name="Yu L."/>
            <person name="Ruyue G."/>
            <person name="Yanhong M."/>
            <person name="Yuanyuan C."/>
            <person name="Jingyan G."/>
            <person name="Wenjun H."/>
        </authorList>
    </citation>
    <scope>NUCLEOTIDE SEQUENCE [LARGE SCALE GENOMIC DNA]</scope>
    <source>
        <strain evidence="4 5">NBRC:100898</strain>
    </source>
</reference>
<dbReference type="Proteomes" id="UP000678679">
    <property type="component" value="Chromosome 2"/>
</dbReference>
<feature type="signal peptide" evidence="2">
    <location>
        <begin position="1"/>
        <end position="20"/>
    </location>
</feature>
<evidence type="ECO:0000313" key="4">
    <source>
        <dbReference type="EMBL" id="QWG05154.1"/>
    </source>
</evidence>
<feature type="region of interest" description="Disordered" evidence="1">
    <location>
        <begin position="519"/>
        <end position="579"/>
    </location>
</feature>
<feature type="compositionally biased region" description="Acidic residues" evidence="1">
    <location>
        <begin position="526"/>
        <end position="579"/>
    </location>
</feature>
<evidence type="ECO:0000313" key="5">
    <source>
        <dbReference type="Proteomes" id="UP000678679"/>
    </source>
</evidence>
<dbReference type="Gene3D" id="2.60.120.260">
    <property type="entry name" value="Galactose-binding domain-like"/>
    <property type="match status" value="3"/>
</dbReference>
<dbReference type="KEGG" id="fya:KMW28_22275"/>
<gene>
    <name evidence="4" type="ORF">KMW28_22275</name>
</gene>
<evidence type="ECO:0000256" key="1">
    <source>
        <dbReference type="SAM" id="MobiDB-lite"/>
    </source>
</evidence>